<evidence type="ECO:0000256" key="3">
    <source>
        <dbReference type="ARBA" id="ARBA00022737"/>
    </source>
</evidence>
<comment type="similarity">
    <text evidence="7">Belongs to the GlnD family.</text>
</comment>
<dbReference type="Gene3D" id="1.10.3090.10">
    <property type="entry name" value="cca-adding enzyme, domain 2"/>
    <property type="match status" value="1"/>
</dbReference>
<dbReference type="SUPFAM" id="SSF81593">
    <property type="entry name" value="Nucleotidyltransferase substrate binding subunit/domain"/>
    <property type="match status" value="1"/>
</dbReference>
<comment type="cofactor">
    <cofactor evidence="7">
        <name>Mg(2+)</name>
        <dbReference type="ChEBI" id="CHEBI:18420"/>
    </cofactor>
</comment>
<accession>A0A6I3KJT3</accession>
<dbReference type="InterPro" id="IPR002912">
    <property type="entry name" value="ACT_dom"/>
</dbReference>
<dbReference type="CDD" id="cd00077">
    <property type="entry name" value="HDc"/>
    <property type="match status" value="1"/>
</dbReference>
<dbReference type="EC" id="3.1.4.-" evidence="7"/>
<keyword evidence="4 7" id="KW-0378">Hydrolase</keyword>
<keyword evidence="6 7" id="KW-0511">Multifunctional enzyme</keyword>
<dbReference type="NCBIfam" id="TIGR01693">
    <property type="entry name" value="UTase_glnD"/>
    <property type="match status" value="1"/>
</dbReference>
<dbReference type="Pfam" id="PF01966">
    <property type="entry name" value="HD"/>
    <property type="match status" value="1"/>
</dbReference>
<evidence type="ECO:0000259" key="8">
    <source>
        <dbReference type="PROSITE" id="PS51671"/>
    </source>
</evidence>
<dbReference type="Proteomes" id="UP000440694">
    <property type="component" value="Unassembled WGS sequence"/>
</dbReference>
<dbReference type="RefSeq" id="WP_154739024.1">
    <property type="nucleotide sequence ID" value="NZ_WMBQ01000001.1"/>
</dbReference>
<dbReference type="PANTHER" id="PTHR47320">
    <property type="entry name" value="BIFUNCTIONAL URIDYLYLTRANSFERASE/URIDYLYL-REMOVING ENZYME"/>
    <property type="match status" value="1"/>
</dbReference>
<proteinExistence type="inferred from homology"/>
<dbReference type="CDD" id="cd04900">
    <property type="entry name" value="ACT_UUR-like_1"/>
    <property type="match status" value="1"/>
</dbReference>
<name>A0A6I3KJT3_9HYPH</name>
<comment type="caution">
    <text evidence="10">The sequence shown here is derived from an EMBL/GenBank/DDBJ whole genome shotgun (WGS) entry which is preliminary data.</text>
</comment>
<dbReference type="SUPFAM" id="SSF81891">
    <property type="entry name" value="Poly A polymerase C-terminal region-like"/>
    <property type="match status" value="1"/>
</dbReference>
<feature type="domain" description="ACT" evidence="8">
    <location>
        <begin position="734"/>
        <end position="809"/>
    </location>
</feature>
<evidence type="ECO:0000256" key="2">
    <source>
        <dbReference type="ARBA" id="ARBA00022695"/>
    </source>
</evidence>
<dbReference type="InterPro" id="IPR045865">
    <property type="entry name" value="ACT-like_dom_sf"/>
</dbReference>
<dbReference type="PANTHER" id="PTHR47320:SF1">
    <property type="entry name" value="BIFUNCTIONAL URIDYLYLTRANSFERASE_URIDYLYL-REMOVING ENZYME"/>
    <property type="match status" value="1"/>
</dbReference>
<dbReference type="EC" id="2.7.7.59" evidence="7"/>
<dbReference type="NCBIfam" id="NF003467">
    <property type="entry name" value="PRK05092.1"/>
    <property type="match status" value="1"/>
</dbReference>
<gene>
    <name evidence="7" type="primary">glnD</name>
    <name evidence="10" type="ORF">GIW81_09825</name>
</gene>
<keyword evidence="11" id="KW-1185">Reference proteome</keyword>
<dbReference type="PROSITE" id="PS51671">
    <property type="entry name" value="ACT"/>
    <property type="match status" value="2"/>
</dbReference>
<dbReference type="CDD" id="cd04899">
    <property type="entry name" value="ACT_ACR-UUR-like_2"/>
    <property type="match status" value="1"/>
</dbReference>
<dbReference type="PROSITE" id="PS51831">
    <property type="entry name" value="HD"/>
    <property type="match status" value="1"/>
</dbReference>
<sequence>MDKAIQHTAPYFDSRALRAELTANFRANGDDAAKARPAMVERLKVLVAEARAAARLGLQTDHSGRRCAAGLSHFQDELTRVLFDYTVAHIYRATNPSDAERMAIVATGGYGRGLLAPGSDIDLLFLLPYKKTAWGESVAEYMLYILWDLGFKVGHATRTVDQCVKMSTDVTVRTALLDARLIHGDGQLYGEFEERFHTHVVAGTARAFIDAKMAEHDARHRVTGESRYKVEPNVKDGKGGLRDLHTLHWLSKYLYGQGVGAATVAAGIFRSEEVATFRRCEDFLWTIRCFLHFASGRAEEVLTFDLQPWLAAQLGYNDRGGLLAVERFMKHYFLIAKDVGDLTTILCSALEMQQLKASPGISRYFRPLSWKQRRQLRTRTEFRIDNDRLNVADQDVFKRDPVNLIRFFAEAHLSNSFLHPDAIRLLRQSKRLIDDDLRNNPEANRIFVELLTGDTNPEMSLRRMNEAGVLGRFVPEFGRVVGMTQFNMYHSYTVDEHLVRTVGMLTDIERGGASNELPLSTEIISTIRNRRALYVAAFLHDIGKGQTEDHSIVGARVARELCPRLGLTPAETETTVWLIEQHLTMSNIAQSRDLSDAKTIRDFADVVQSPERLKLLLLLTVADIRAVGPGVWNGWKGQLLRTLYYETEPLVAGGHTQVKRSQRTAAAQDQLRLDLADWKPADIDSYVDRHYPDYWLRTDAERRVEHAKLLRRAERDGLHVATDTRTDAFTAITELTVVAPNHPRLLALFAGACAATGANIAGAHIMTTRDGYALDTFLLNRAFKDDEDELRRGKRIGELIGRLLRGDAWLDTLLAERGPPPRRVMAFTVEPDVIINNALSDQFTVIEVAGRDRPGLLYELTSTLSNLLLDITSAHITTFGEKAVDVFYVTDLTGKKIDSEPRQEAIRKRIVAVLEDKLEKTAPPA</sequence>
<comment type="activity regulation">
    <text evidence="7">Uridylyltransferase (UTase) activity is inhibited by glutamine, while glutamine activates uridylyl-removing (UR) activity.</text>
</comment>
<evidence type="ECO:0000256" key="7">
    <source>
        <dbReference type="HAMAP-Rule" id="MF_00277"/>
    </source>
</evidence>
<comment type="catalytic activity">
    <reaction evidence="7">
        <text>[protein-PII]-L-tyrosine + UTP = [protein-PII]-uridylyl-L-tyrosine + diphosphate</text>
        <dbReference type="Rhea" id="RHEA:13673"/>
        <dbReference type="Rhea" id="RHEA-COMP:12147"/>
        <dbReference type="Rhea" id="RHEA-COMP:12148"/>
        <dbReference type="ChEBI" id="CHEBI:33019"/>
        <dbReference type="ChEBI" id="CHEBI:46398"/>
        <dbReference type="ChEBI" id="CHEBI:46858"/>
        <dbReference type="ChEBI" id="CHEBI:90602"/>
        <dbReference type="EC" id="2.7.7.59"/>
    </reaction>
</comment>
<dbReference type="CDD" id="cd05401">
    <property type="entry name" value="NT_GlnE_GlnD_like"/>
    <property type="match status" value="1"/>
</dbReference>
<dbReference type="GO" id="GO:0008773">
    <property type="term" value="F:[protein-PII] uridylyltransferase activity"/>
    <property type="evidence" value="ECO:0007669"/>
    <property type="project" value="UniProtKB-UniRule"/>
</dbReference>
<dbReference type="InterPro" id="IPR003607">
    <property type="entry name" value="HD/PDEase_dom"/>
</dbReference>
<comment type="domain">
    <text evidence="7">Has four distinct domains: an N-terminal nucleotidyltransferase (NT) domain responsible for UTase activity, a central HD domain that encodes UR activity, and two C-terminal ACT domains that seem to have a role in glutamine sensing.</text>
</comment>
<evidence type="ECO:0000313" key="11">
    <source>
        <dbReference type="Proteomes" id="UP000440694"/>
    </source>
</evidence>
<feature type="region of interest" description="Uridylyltransferase" evidence="7">
    <location>
        <begin position="1"/>
        <end position="367"/>
    </location>
</feature>
<evidence type="ECO:0000256" key="1">
    <source>
        <dbReference type="ARBA" id="ARBA00022679"/>
    </source>
</evidence>
<dbReference type="InterPro" id="IPR010043">
    <property type="entry name" value="UTase/UR"/>
</dbReference>
<dbReference type="InterPro" id="IPR006674">
    <property type="entry name" value="HD_domain"/>
</dbReference>
<evidence type="ECO:0000313" key="10">
    <source>
        <dbReference type="EMBL" id="MTD94628.1"/>
    </source>
</evidence>
<comment type="caution">
    <text evidence="7">Lacks conserved residue(s) required for the propagation of feature annotation.</text>
</comment>
<dbReference type="SUPFAM" id="SSF55021">
    <property type="entry name" value="ACT-like"/>
    <property type="match status" value="2"/>
</dbReference>
<dbReference type="PIRSF" id="PIRSF006288">
    <property type="entry name" value="PII_uridyltransf"/>
    <property type="match status" value="1"/>
</dbReference>
<dbReference type="Gene3D" id="3.30.460.10">
    <property type="entry name" value="Beta Polymerase, domain 2"/>
    <property type="match status" value="1"/>
</dbReference>
<dbReference type="Gene3D" id="3.30.70.260">
    <property type="match status" value="1"/>
</dbReference>
<evidence type="ECO:0000256" key="5">
    <source>
        <dbReference type="ARBA" id="ARBA00022842"/>
    </source>
</evidence>
<keyword evidence="1 7" id="KW-0808">Transferase</keyword>
<dbReference type="GO" id="GO:0008081">
    <property type="term" value="F:phosphoric diester hydrolase activity"/>
    <property type="evidence" value="ECO:0007669"/>
    <property type="project" value="UniProtKB-UniRule"/>
</dbReference>
<evidence type="ECO:0000256" key="4">
    <source>
        <dbReference type="ARBA" id="ARBA00022801"/>
    </source>
</evidence>
<comment type="function">
    <text evidence="7">Modifies, by uridylylation and deuridylylation, the PII regulatory proteins (GlnB and homologs), in response to the nitrogen status of the cell that GlnD senses through the glutamine level. Under low glutamine levels, catalyzes the conversion of the PII proteins and UTP to PII-UMP and PPi, while under higher glutamine levels, GlnD hydrolyzes PII-UMP to PII and UMP (deuridylylation). Thus, controls uridylylation state and activity of the PII proteins, and plays an important role in the regulation of nitrogen metabolism.</text>
</comment>
<keyword evidence="3" id="KW-0677">Repeat</keyword>
<dbReference type="SUPFAM" id="SSF81301">
    <property type="entry name" value="Nucleotidyltransferase"/>
    <property type="match status" value="1"/>
</dbReference>
<protein>
    <recommendedName>
        <fullName evidence="7">Bifunctional uridylyltransferase/uridylyl-removing enzyme</fullName>
        <shortName evidence="7">UTase/UR</shortName>
    </recommendedName>
    <alternativeName>
        <fullName evidence="7">Bifunctional [protein-PII] modification enzyme</fullName>
    </alternativeName>
    <alternativeName>
        <fullName evidence="7">Bifunctional nitrogen sensor protein</fullName>
    </alternativeName>
    <domain>
        <recommendedName>
            <fullName evidence="7">[Protein-PII] uridylyltransferase</fullName>
            <shortName evidence="7">PII uridylyltransferase</shortName>
            <shortName evidence="7">UTase</shortName>
            <ecNumber evidence="7">2.7.7.59</ecNumber>
        </recommendedName>
    </domain>
    <domain>
        <recommendedName>
            <fullName evidence="7">[Protein-PII]-UMP uridylyl-removing enzyme</fullName>
            <shortName evidence="7">UR</shortName>
            <ecNumber evidence="7">3.1.4.-</ecNumber>
        </recommendedName>
    </domain>
</protein>
<feature type="domain" description="HD" evidence="9">
    <location>
        <begin position="494"/>
        <end position="616"/>
    </location>
</feature>
<dbReference type="Pfam" id="PF08335">
    <property type="entry name" value="GlnD_UR_UTase"/>
    <property type="match status" value="1"/>
</dbReference>
<reference evidence="10 11" key="1">
    <citation type="submission" date="2019-11" db="EMBL/GenBank/DDBJ databases">
        <title>Identification of a novel strain.</title>
        <authorList>
            <person name="Xu Q."/>
            <person name="Wang G."/>
        </authorList>
    </citation>
    <scope>NUCLEOTIDE SEQUENCE [LARGE SCALE GENOMIC DNA]</scope>
    <source>
        <strain evidence="11">xq</strain>
    </source>
</reference>
<dbReference type="HAMAP" id="MF_00277">
    <property type="entry name" value="PII_uridylyl_transf"/>
    <property type="match status" value="1"/>
</dbReference>
<dbReference type="SMART" id="SM00471">
    <property type="entry name" value="HDc"/>
    <property type="match status" value="1"/>
</dbReference>
<keyword evidence="2 7" id="KW-0548">Nucleotidyltransferase</keyword>
<dbReference type="InterPro" id="IPR013546">
    <property type="entry name" value="PII_UdlTrfase/GS_AdlTrfase"/>
</dbReference>
<dbReference type="InterPro" id="IPR043519">
    <property type="entry name" value="NT_sf"/>
</dbReference>
<dbReference type="Pfam" id="PF24931">
    <property type="entry name" value="ACT_ACR9_3rd"/>
    <property type="match status" value="1"/>
</dbReference>
<comment type="catalytic activity">
    <reaction evidence="7">
        <text>[protein-PII]-uridylyl-L-tyrosine + H2O = [protein-PII]-L-tyrosine + UMP + H(+)</text>
        <dbReference type="Rhea" id="RHEA:48600"/>
        <dbReference type="Rhea" id="RHEA-COMP:12147"/>
        <dbReference type="Rhea" id="RHEA-COMP:12148"/>
        <dbReference type="ChEBI" id="CHEBI:15377"/>
        <dbReference type="ChEBI" id="CHEBI:15378"/>
        <dbReference type="ChEBI" id="CHEBI:46858"/>
        <dbReference type="ChEBI" id="CHEBI:57865"/>
        <dbReference type="ChEBI" id="CHEBI:90602"/>
    </reaction>
</comment>
<dbReference type="InterPro" id="IPR002934">
    <property type="entry name" value="Polymerase_NTP_transf_dom"/>
</dbReference>
<evidence type="ECO:0000259" key="9">
    <source>
        <dbReference type="PROSITE" id="PS51831"/>
    </source>
</evidence>
<dbReference type="Pfam" id="PF01909">
    <property type="entry name" value="NTP_transf_2"/>
    <property type="match status" value="1"/>
</dbReference>
<dbReference type="GO" id="GO:0006808">
    <property type="term" value="P:regulation of nitrogen utilization"/>
    <property type="evidence" value="ECO:0007669"/>
    <property type="project" value="UniProtKB-UniRule"/>
</dbReference>
<organism evidence="10 11">
    <name type="scientific">Hyphomicrobium album</name>
    <dbReference type="NCBI Taxonomy" id="2665159"/>
    <lineage>
        <taxon>Bacteria</taxon>
        <taxon>Pseudomonadati</taxon>
        <taxon>Pseudomonadota</taxon>
        <taxon>Alphaproteobacteria</taxon>
        <taxon>Hyphomicrobiales</taxon>
        <taxon>Hyphomicrobiaceae</taxon>
        <taxon>Hyphomicrobium</taxon>
    </lineage>
</organism>
<evidence type="ECO:0000256" key="6">
    <source>
        <dbReference type="ARBA" id="ARBA00023268"/>
    </source>
</evidence>
<feature type="domain" description="ACT" evidence="8">
    <location>
        <begin position="845"/>
        <end position="923"/>
    </location>
</feature>
<keyword evidence="5 7" id="KW-0460">Magnesium</keyword>
<dbReference type="AlphaFoldDB" id="A0A6I3KJT3"/>
<dbReference type="EMBL" id="WMBQ01000001">
    <property type="protein sequence ID" value="MTD94628.1"/>
    <property type="molecule type" value="Genomic_DNA"/>
</dbReference>